<proteinExistence type="predicted"/>
<dbReference type="PATRIC" id="fig|359131.3.peg.3731"/>
<feature type="region of interest" description="Disordered" evidence="1">
    <location>
        <begin position="1"/>
        <end position="29"/>
    </location>
</feature>
<gene>
    <name evidence="2" type="ORF">VM95_16770</name>
</gene>
<name>A0A0F2TDF1_STRR3</name>
<protein>
    <submittedName>
        <fullName evidence="2">Uncharacterized protein</fullName>
    </submittedName>
</protein>
<dbReference type="Proteomes" id="UP000033699">
    <property type="component" value="Unassembled WGS sequence"/>
</dbReference>
<evidence type="ECO:0000313" key="2">
    <source>
        <dbReference type="EMBL" id="KJS61213.1"/>
    </source>
</evidence>
<dbReference type="AlphaFoldDB" id="A0A0F2TDF1"/>
<evidence type="ECO:0000313" key="3">
    <source>
        <dbReference type="Proteomes" id="UP000033699"/>
    </source>
</evidence>
<keyword evidence="3" id="KW-1185">Reference proteome</keyword>
<comment type="caution">
    <text evidence="2">The sequence shown here is derived from an EMBL/GenBank/DDBJ whole genome shotgun (WGS) entry which is preliminary data.</text>
</comment>
<accession>A0A0F2TDF1</accession>
<dbReference type="RefSeq" id="WP_157882127.1">
    <property type="nucleotide sequence ID" value="NZ_JZKH01000030.1"/>
</dbReference>
<sequence>MVDEVEAALPPVPLDRPRHPGKVGGHDARTLRASGIKVSALEPGYCATDLNQHSGHSGAEEGGRYPW</sequence>
<feature type="region of interest" description="Disordered" evidence="1">
    <location>
        <begin position="48"/>
        <end position="67"/>
    </location>
</feature>
<evidence type="ECO:0000256" key="1">
    <source>
        <dbReference type="SAM" id="MobiDB-lite"/>
    </source>
</evidence>
<dbReference type="EMBL" id="JZKH01000030">
    <property type="protein sequence ID" value="KJS61213.1"/>
    <property type="molecule type" value="Genomic_DNA"/>
</dbReference>
<dbReference type="OrthoDB" id="9781117at2"/>
<organism evidence="2 3">
    <name type="scientific">Streptomyces rubellomurinus (strain ATCC 31215)</name>
    <dbReference type="NCBI Taxonomy" id="359131"/>
    <lineage>
        <taxon>Bacteria</taxon>
        <taxon>Bacillati</taxon>
        <taxon>Actinomycetota</taxon>
        <taxon>Actinomycetes</taxon>
        <taxon>Kitasatosporales</taxon>
        <taxon>Streptomycetaceae</taxon>
        <taxon>Streptomyces</taxon>
    </lineage>
</organism>
<feature type="compositionally biased region" description="Basic and acidic residues" evidence="1">
    <location>
        <begin position="58"/>
        <end position="67"/>
    </location>
</feature>
<reference evidence="2 3" key="1">
    <citation type="submission" date="2015-02" db="EMBL/GenBank/DDBJ databases">
        <authorList>
            <person name="Ju K.-S."/>
            <person name="Doroghazi J.R."/>
            <person name="Metcalf W."/>
        </authorList>
    </citation>
    <scope>NUCLEOTIDE SEQUENCE [LARGE SCALE GENOMIC DNA]</scope>
    <source>
        <strain evidence="2 3">ATCC 31215</strain>
    </source>
</reference>